<keyword evidence="1" id="KW-0677">Repeat</keyword>
<dbReference type="SMART" id="SM00054">
    <property type="entry name" value="EFh"/>
    <property type="match status" value="2"/>
</dbReference>
<feature type="domain" description="EF-hand" evidence="3">
    <location>
        <begin position="5"/>
        <end position="40"/>
    </location>
</feature>
<evidence type="ECO:0000256" key="2">
    <source>
        <dbReference type="ARBA" id="ARBA00022837"/>
    </source>
</evidence>
<accession>A0AA85KG37</accession>
<feature type="domain" description="EF-hand" evidence="3">
    <location>
        <begin position="41"/>
        <end position="76"/>
    </location>
</feature>
<dbReference type="InterPro" id="IPR002048">
    <property type="entry name" value="EF_hand_dom"/>
</dbReference>
<sequence>MDRQLTEQEIRTIFDHMDKNHNGYVTAKELRAYLKAHDAKVTNKEIKAYISRIDESGDGQISLHEFMKAFTRNNMFSPGYRTMRY</sequence>
<dbReference type="InterPro" id="IPR011992">
    <property type="entry name" value="EF-hand-dom_pair"/>
</dbReference>
<dbReference type="WBParaSite" id="TREG1_8770.1">
    <property type="protein sequence ID" value="TREG1_8770.1"/>
    <property type="gene ID" value="TREG1_8770"/>
</dbReference>
<protein>
    <recommendedName>
        <fullName evidence="3">EF-hand domain-containing protein</fullName>
    </recommendedName>
</protein>
<evidence type="ECO:0000313" key="5">
    <source>
        <dbReference type="WBParaSite" id="TREG1_8770.1"/>
    </source>
</evidence>
<evidence type="ECO:0000259" key="3">
    <source>
        <dbReference type="PROSITE" id="PS50222"/>
    </source>
</evidence>
<dbReference type="Gene3D" id="1.10.238.10">
    <property type="entry name" value="EF-hand"/>
    <property type="match status" value="1"/>
</dbReference>
<dbReference type="CDD" id="cd00051">
    <property type="entry name" value="EFh"/>
    <property type="match status" value="1"/>
</dbReference>
<dbReference type="GO" id="GO:0005509">
    <property type="term" value="F:calcium ion binding"/>
    <property type="evidence" value="ECO:0007669"/>
    <property type="project" value="InterPro"/>
</dbReference>
<dbReference type="PANTHER" id="PTHR23048:SF0">
    <property type="entry name" value="CALMODULIN LIKE 3"/>
    <property type="match status" value="1"/>
</dbReference>
<dbReference type="PROSITE" id="PS50222">
    <property type="entry name" value="EF_HAND_2"/>
    <property type="match status" value="2"/>
</dbReference>
<keyword evidence="4" id="KW-1185">Reference proteome</keyword>
<dbReference type="PROSITE" id="PS00018">
    <property type="entry name" value="EF_HAND_1"/>
    <property type="match status" value="2"/>
</dbReference>
<dbReference type="InterPro" id="IPR018247">
    <property type="entry name" value="EF_Hand_1_Ca_BS"/>
</dbReference>
<dbReference type="Proteomes" id="UP000050795">
    <property type="component" value="Unassembled WGS sequence"/>
</dbReference>
<dbReference type="InterPro" id="IPR050230">
    <property type="entry name" value="CALM/Myosin/TropC-like"/>
</dbReference>
<evidence type="ECO:0000313" key="4">
    <source>
        <dbReference type="Proteomes" id="UP000050795"/>
    </source>
</evidence>
<reference evidence="5" key="2">
    <citation type="submission" date="2023-11" db="UniProtKB">
        <authorList>
            <consortium name="WormBaseParasite"/>
        </authorList>
    </citation>
    <scope>IDENTIFICATION</scope>
</reference>
<dbReference type="SUPFAM" id="SSF47473">
    <property type="entry name" value="EF-hand"/>
    <property type="match status" value="1"/>
</dbReference>
<name>A0AA85KG37_TRIRE</name>
<evidence type="ECO:0000256" key="1">
    <source>
        <dbReference type="ARBA" id="ARBA00022737"/>
    </source>
</evidence>
<dbReference type="AlphaFoldDB" id="A0AA85KG37"/>
<keyword evidence="2" id="KW-0106">Calcium</keyword>
<proteinExistence type="predicted"/>
<dbReference type="FunFam" id="1.10.238.10:FF:000003">
    <property type="entry name" value="Calmodulin A"/>
    <property type="match status" value="1"/>
</dbReference>
<dbReference type="Pfam" id="PF13499">
    <property type="entry name" value="EF-hand_7"/>
    <property type="match status" value="1"/>
</dbReference>
<reference evidence="4" key="1">
    <citation type="submission" date="2022-06" db="EMBL/GenBank/DDBJ databases">
        <authorList>
            <person name="Berger JAMES D."/>
            <person name="Berger JAMES D."/>
        </authorList>
    </citation>
    <scope>NUCLEOTIDE SEQUENCE [LARGE SCALE GENOMIC DNA]</scope>
</reference>
<dbReference type="PANTHER" id="PTHR23048">
    <property type="entry name" value="MYOSIN LIGHT CHAIN 1, 3"/>
    <property type="match status" value="1"/>
</dbReference>
<organism evidence="4 5">
    <name type="scientific">Trichobilharzia regenti</name>
    <name type="common">Nasal bird schistosome</name>
    <dbReference type="NCBI Taxonomy" id="157069"/>
    <lineage>
        <taxon>Eukaryota</taxon>
        <taxon>Metazoa</taxon>
        <taxon>Spiralia</taxon>
        <taxon>Lophotrochozoa</taxon>
        <taxon>Platyhelminthes</taxon>
        <taxon>Trematoda</taxon>
        <taxon>Digenea</taxon>
        <taxon>Strigeidida</taxon>
        <taxon>Schistosomatoidea</taxon>
        <taxon>Schistosomatidae</taxon>
        <taxon>Trichobilharzia</taxon>
    </lineage>
</organism>
<dbReference type="GO" id="GO:0016460">
    <property type="term" value="C:myosin II complex"/>
    <property type="evidence" value="ECO:0007669"/>
    <property type="project" value="TreeGrafter"/>
</dbReference>